<protein>
    <recommendedName>
        <fullName evidence="1">VWFA domain-containing protein</fullName>
    </recommendedName>
</protein>
<dbReference type="InterPro" id="IPR008912">
    <property type="entry name" value="Uncharacterised_CoxE"/>
</dbReference>
<comment type="caution">
    <text evidence="2">The sequence shown here is derived from an EMBL/GenBank/DDBJ whole genome shotgun (WGS) entry which is preliminary data.</text>
</comment>
<accession>C8N992</accession>
<gene>
    <name evidence="2" type="ORF">HMPREF0198_1070</name>
</gene>
<dbReference type="CDD" id="cd01462">
    <property type="entry name" value="VWA_YIEM_type"/>
    <property type="match status" value="1"/>
</dbReference>
<dbReference type="Pfam" id="PF05762">
    <property type="entry name" value="VWA_CoxE"/>
    <property type="match status" value="1"/>
</dbReference>
<dbReference type="InterPro" id="IPR050458">
    <property type="entry name" value="LolB"/>
</dbReference>
<dbReference type="InterPro" id="IPR036465">
    <property type="entry name" value="vWFA_dom_sf"/>
</dbReference>
<organism evidence="2 3">
    <name type="scientific">Cardiobacterium hominis (strain ATCC 15826 / DSM 8339 / NCTC 10426 / 6573)</name>
    <dbReference type="NCBI Taxonomy" id="638300"/>
    <lineage>
        <taxon>Bacteria</taxon>
        <taxon>Pseudomonadati</taxon>
        <taxon>Pseudomonadota</taxon>
        <taxon>Gammaproteobacteria</taxon>
        <taxon>Cardiobacteriales</taxon>
        <taxon>Cardiobacteriaceae</taxon>
        <taxon>Cardiobacterium</taxon>
    </lineage>
</organism>
<sequence>MKNHTPMITPTEHQKRWRLILGSDAENSCPSDLSAAEIRMDKALAALYETPPQDKRRGGLGASAPKISAWLGDIREYFPQSVVQIMQKDAIERLNLKTLLTEKEMLANITPDVHLVATLMSLSSTIPEKNRTLARQIVQKVVDELTQKLQAPTQQAVLGALNRATRTRNPRFREIDWHRTIQKNLKNYQPEYQSIIPEVRIGYGRKRKAVRDLILCLDQSGSMGTSVIYSGIFGAVLASLPALRTRMVVFDTAVVDLSDQINDPVELLFGVQLGGGTDIDQALAYCQSQITRPGDTTLVLVTDLEEGGNAQRMRKRMAELVASGVQLIVLLALNDDGAPYYDKNHAEYLASLGVPAFACTPDHFPDLMAAALNKQDLSLWVAENIKA</sequence>
<dbReference type="InterPro" id="IPR002035">
    <property type="entry name" value="VWF_A"/>
</dbReference>
<evidence type="ECO:0000259" key="1">
    <source>
        <dbReference type="SMART" id="SM00327"/>
    </source>
</evidence>
<dbReference type="Proteomes" id="UP000004870">
    <property type="component" value="Unassembled WGS sequence"/>
</dbReference>
<feature type="domain" description="VWFA" evidence="1">
    <location>
        <begin position="210"/>
        <end position="369"/>
    </location>
</feature>
<evidence type="ECO:0000313" key="3">
    <source>
        <dbReference type="Proteomes" id="UP000004870"/>
    </source>
</evidence>
<dbReference type="PANTHER" id="PTHR30634:SF16">
    <property type="entry name" value="OUTER-MEMBRANE LIPOPROTEIN LOLB"/>
    <property type="match status" value="1"/>
</dbReference>
<dbReference type="SMART" id="SM00327">
    <property type="entry name" value="VWA"/>
    <property type="match status" value="1"/>
</dbReference>
<name>C8N992_CARH6</name>
<dbReference type="SUPFAM" id="SSF53300">
    <property type="entry name" value="vWA-like"/>
    <property type="match status" value="1"/>
</dbReference>
<reference evidence="2 3" key="1">
    <citation type="submission" date="2009-08" db="EMBL/GenBank/DDBJ databases">
        <authorList>
            <person name="Qin X."/>
            <person name="Bachman B."/>
            <person name="Battles P."/>
            <person name="Bell A."/>
            <person name="Bess C."/>
            <person name="Bickham C."/>
            <person name="Chaboub L."/>
            <person name="Chen D."/>
            <person name="Coyle M."/>
            <person name="Deiros D.R."/>
            <person name="Dinh H."/>
            <person name="Forbes L."/>
            <person name="Fowler G."/>
            <person name="Francisco L."/>
            <person name="Fu Q."/>
            <person name="Gubbala S."/>
            <person name="Hale W."/>
            <person name="Han Y."/>
            <person name="Hemphill L."/>
            <person name="Highlander S.K."/>
            <person name="Hirani K."/>
            <person name="Hogues M."/>
            <person name="Jackson L."/>
            <person name="Jakkamsetti A."/>
            <person name="Javaid M."/>
            <person name="Jiang H."/>
            <person name="Korchina V."/>
            <person name="Kovar C."/>
            <person name="Lara F."/>
            <person name="Lee S."/>
            <person name="Mata R."/>
            <person name="Mathew T."/>
            <person name="Moen C."/>
            <person name="Morales K."/>
            <person name="Munidasa M."/>
            <person name="Nazareth L."/>
            <person name="Ngo R."/>
            <person name="Nguyen L."/>
            <person name="Okwuonu G."/>
            <person name="Ongeri F."/>
            <person name="Patil S."/>
            <person name="Petrosino J."/>
            <person name="Pham C."/>
            <person name="Pham P."/>
            <person name="Pu L.-L."/>
            <person name="Puazo M."/>
            <person name="Raj R."/>
            <person name="Reid J."/>
            <person name="Rouhana J."/>
            <person name="Saada N."/>
            <person name="Shang Y."/>
            <person name="Simmons D."/>
            <person name="Thornton R."/>
            <person name="Warren J."/>
            <person name="Weissenberger G."/>
            <person name="Zhang J."/>
            <person name="Zhang L."/>
            <person name="Zhou C."/>
            <person name="Zhu D."/>
            <person name="Muzny D."/>
            <person name="Worley K."/>
            <person name="Gibbs R."/>
        </authorList>
    </citation>
    <scope>NUCLEOTIDE SEQUENCE [LARGE SCALE GENOMIC DNA]</scope>
    <source>
        <strain evidence="3">ATCC 15826 / DSM 8339 / NCTC 10426 / 6573</strain>
    </source>
</reference>
<dbReference type="EMBL" id="ACKY01000056">
    <property type="protein sequence ID" value="EEV88765.1"/>
    <property type="molecule type" value="Genomic_DNA"/>
</dbReference>
<dbReference type="STRING" id="2718.CHUV0807_2387"/>
<dbReference type="AlphaFoldDB" id="C8N992"/>
<evidence type="ECO:0000313" key="2">
    <source>
        <dbReference type="EMBL" id="EEV88765.1"/>
    </source>
</evidence>
<dbReference type="HOGENOM" id="CLU_058765_0_0_6"/>
<keyword evidence="3" id="KW-1185">Reference proteome</keyword>
<dbReference type="Gene3D" id="3.40.50.410">
    <property type="entry name" value="von Willebrand factor, type A domain"/>
    <property type="match status" value="1"/>
</dbReference>
<dbReference type="PANTHER" id="PTHR30634">
    <property type="entry name" value="OUTER MEMBRANE LOLAB LIPOPROTEIN INSERTION APPARATUS"/>
    <property type="match status" value="1"/>
</dbReference>
<proteinExistence type="predicted"/>